<evidence type="ECO:0000256" key="4">
    <source>
        <dbReference type="ARBA" id="ARBA00022833"/>
    </source>
</evidence>
<dbReference type="PROSITE" id="PS50970">
    <property type="entry name" value="HCY"/>
    <property type="match status" value="1"/>
</dbReference>
<dbReference type="InterPro" id="IPR003726">
    <property type="entry name" value="HCY_dom"/>
</dbReference>
<feature type="region of interest" description="Disordered" evidence="6">
    <location>
        <begin position="300"/>
        <end position="324"/>
    </location>
</feature>
<dbReference type="Gene3D" id="3.20.20.330">
    <property type="entry name" value="Homocysteine-binding-like domain"/>
    <property type="match status" value="1"/>
</dbReference>
<dbReference type="InterPro" id="IPR051486">
    <property type="entry name" value="Hcy_S-methyltransferase"/>
</dbReference>
<feature type="binding site" evidence="5">
    <location>
        <position position="246"/>
    </location>
    <ligand>
        <name>Zn(2+)</name>
        <dbReference type="ChEBI" id="CHEBI:29105"/>
    </ligand>
</feature>
<protein>
    <recommendedName>
        <fullName evidence="7">Hcy-binding domain-containing protein</fullName>
    </recommendedName>
</protein>
<dbReference type="EMBL" id="JAQQWI010000016">
    <property type="protein sequence ID" value="KAK8007963.1"/>
    <property type="molecule type" value="Genomic_DNA"/>
</dbReference>
<comment type="cofactor">
    <cofactor evidence="5">
        <name>Zn(2+)</name>
        <dbReference type="ChEBI" id="CHEBI:29105"/>
    </cofactor>
</comment>
<keyword evidence="3 5" id="KW-0479">Metal-binding</keyword>
<evidence type="ECO:0000256" key="1">
    <source>
        <dbReference type="ARBA" id="ARBA00022603"/>
    </source>
</evidence>
<evidence type="ECO:0000259" key="7">
    <source>
        <dbReference type="PROSITE" id="PS50970"/>
    </source>
</evidence>
<evidence type="ECO:0000256" key="6">
    <source>
        <dbReference type="SAM" id="MobiDB-lite"/>
    </source>
</evidence>
<feature type="domain" description="Hcy-binding" evidence="7">
    <location>
        <begin position="1"/>
        <end position="377"/>
    </location>
</feature>
<evidence type="ECO:0000256" key="2">
    <source>
        <dbReference type="ARBA" id="ARBA00022679"/>
    </source>
</evidence>
<dbReference type="InterPro" id="IPR036589">
    <property type="entry name" value="HCY_dom_sf"/>
</dbReference>
<reference evidence="8 9" key="1">
    <citation type="submission" date="2023-01" db="EMBL/GenBank/DDBJ databases">
        <title>Analysis of 21 Apiospora genomes using comparative genomics revels a genus with tremendous synthesis potential of carbohydrate active enzymes and secondary metabolites.</title>
        <authorList>
            <person name="Sorensen T."/>
        </authorList>
    </citation>
    <scope>NUCLEOTIDE SEQUENCE [LARGE SCALE GENOMIC DNA]</scope>
    <source>
        <strain evidence="8 9">CBS 20057</strain>
    </source>
</reference>
<comment type="caution">
    <text evidence="8">The sequence shown here is derived from an EMBL/GenBank/DDBJ whole genome shotgun (WGS) entry which is preliminary data.</text>
</comment>
<dbReference type="SUPFAM" id="SSF82282">
    <property type="entry name" value="Homocysteine S-methyltransferase"/>
    <property type="match status" value="1"/>
</dbReference>
<feature type="binding site" evidence="5">
    <location>
        <position position="363"/>
    </location>
    <ligand>
        <name>Zn(2+)</name>
        <dbReference type="ChEBI" id="CHEBI:29105"/>
    </ligand>
</feature>
<keyword evidence="9" id="KW-1185">Reference proteome</keyword>
<gene>
    <name evidence="8" type="ORF">PG991_010514</name>
</gene>
<dbReference type="PANTHER" id="PTHR46015">
    <property type="entry name" value="ZGC:172121"/>
    <property type="match status" value="1"/>
</dbReference>
<keyword evidence="2 5" id="KW-0808">Transferase</keyword>
<dbReference type="PANTHER" id="PTHR46015:SF1">
    <property type="entry name" value="HOMOCYSTEINE S-METHYLTRANSFERASE-LIKE ISOFORM 1"/>
    <property type="match status" value="1"/>
</dbReference>
<evidence type="ECO:0000256" key="5">
    <source>
        <dbReference type="PROSITE-ProRule" id="PRU00333"/>
    </source>
</evidence>
<evidence type="ECO:0000313" key="9">
    <source>
        <dbReference type="Proteomes" id="UP001396898"/>
    </source>
</evidence>
<proteinExistence type="predicted"/>
<dbReference type="Pfam" id="PF02574">
    <property type="entry name" value="S-methyl_trans"/>
    <property type="match status" value="1"/>
</dbReference>
<accession>A0ABR1RBK9</accession>
<evidence type="ECO:0000313" key="8">
    <source>
        <dbReference type="EMBL" id="KAK8007963.1"/>
    </source>
</evidence>
<sequence length="390" mass="42389">MTSPEDSVHVMDGGLGTALEDRYGVVFDDSTPLWSSHLIVSDPDTLLACQRDFVDAGADVLLTATYQISIEGFARTKVPAYPEGIPRFAVERYLANAVKIAERASVRKAVPGQIPSSASLALSLGPYGACMVPGQEYSGKYDDEHNSEEALYQWHLERLRLFTNVQGLMDRISYVAFETMPRLDEIRAVRRAYHDSHITNKKLWISCVFPGEANALPDGTSVDHAVRGMLEPLSGGSKPWGIGINCTKMHKLASLVASYGESVRAITMCAASSGLNISAPPCLLLYPDGTTQGEVYNTTTKKWEKQQPPPQTTASSTSSSVADHEVRVSAIHPQRTLGQGTCQIVRTTRDKGVFRSFMLGGCCKASAADISQLRQEFPGYSSSDPSCTRT</sequence>
<feature type="binding site" evidence="5">
    <location>
        <position position="362"/>
    </location>
    <ligand>
        <name>Zn(2+)</name>
        <dbReference type="ChEBI" id="CHEBI:29105"/>
    </ligand>
</feature>
<name>A0ABR1RBK9_9PEZI</name>
<evidence type="ECO:0000256" key="3">
    <source>
        <dbReference type="ARBA" id="ARBA00022723"/>
    </source>
</evidence>
<keyword evidence="1 5" id="KW-0489">Methyltransferase</keyword>
<keyword evidence="4 5" id="KW-0862">Zinc</keyword>
<dbReference type="Proteomes" id="UP001396898">
    <property type="component" value="Unassembled WGS sequence"/>
</dbReference>
<organism evidence="8 9">
    <name type="scientific">Apiospora marii</name>
    <dbReference type="NCBI Taxonomy" id="335849"/>
    <lineage>
        <taxon>Eukaryota</taxon>
        <taxon>Fungi</taxon>
        <taxon>Dikarya</taxon>
        <taxon>Ascomycota</taxon>
        <taxon>Pezizomycotina</taxon>
        <taxon>Sordariomycetes</taxon>
        <taxon>Xylariomycetidae</taxon>
        <taxon>Amphisphaeriales</taxon>
        <taxon>Apiosporaceae</taxon>
        <taxon>Apiospora</taxon>
    </lineage>
</organism>